<reference evidence="2" key="1">
    <citation type="journal article" date="2019" name="Int. J. Syst. Evol. Microbiol.">
        <title>The Global Catalogue of Microorganisms (GCM) 10K type strain sequencing project: providing services to taxonomists for standard genome sequencing and annotation.</title>
        <authorList>
            <consortium name="The Broad Institute Genomics Platform"/>
            <consortium name="The Broad Institute Genome Sequencing Center for Infectious Disease"/>
            <person name="Wu L."/>
            <person name="Ma J."/>
        </authorList>
    </citation>
    <scope>NUCLEOTIDE SEQUENCE [LARGE SCALE GENOMIC DNA]</scope>
    <source>
        <strain evidence="2">CCUG 54822</strain>
    </source>
</reference>
<comment type="caution">
    <text evidence="1">The sequence shown here is derived from an EMBL/GenBank/DDBJ whole genome shotgun (WGS) entry which is preliminary data.</text>
</comment>
<name>A0ABW4A0P1_9BACI</name>
<dbReference type="Proteomes" id="UP001597178">
    <property type="component" value="Unassembled WGS sequence"/>
</dbReference>
<gene>
    <name evidence="1" type="ORF">ACFQ4A_18435</name>
</gene>
<sequence length="253" mass="29624">MIVRERQNEYIMIEQNHHAQVSGQMAANLKDSFFLEDKFKSSVLYAIENHDYAWKMIDKQPFWNDQKQQPYTFTDFPNPPKTVFYKHGIDQVEKHDSYAALLCSKHYTRFLVDDTEETSRSFVQEEQERQQRLIHLLEDYDEPIFNVHSGLLQLFDSLSLYLCLNEPGVAKEDGHPFFKDGVPVPQSLTFFHTNKIHLYWTDEQSVEMDVVPFKSPVDITIQQKSVPKKAIAENGLIKSYEQAEQETVSVQLL</sequence>
<proteinExistence type="predicted"/>
<evidence type="ECO:0000313" key="2">
    <source>
        <dbReference type="Proteomes" id="UP001597178"/>
    </source>
</evidence>
<organism evidence="1 2">
    <name type="scientific">Lentibacillus salinarum</name>
    <dbReference type="NCBI Taxonomy" id="446820"/>
    <lineage>
        <taxon>Bacteria</taxon>
        <taxon>Bacillati</taxon>
        <taxon>Bacillota</taxon>
        <taxon>Bacilli</taxon>
        <taxon>Bacillales</taxon>
        <taxon>Bacillaceae</taxon>
        <taxon>Lentibacillus</taxon>
    </lineage>
</organism>
<keyword evidence="2" id="KW-1185">Reference proteome</keyword>
<evidence type="ECO:0000313" key="1">
    <source>
        <dbReference type="EMBL" id="MFD1363587.1"/>
    </source>
</evidence>
<dbReference type="RefSeq" id="WP_382402833.1">
    <property type="nucleotide sequence ID" value="NZ_JBHTNH010000060.1"/>
</dbReference>
<dbReference type="Pfam" id="PF13030">
    <property type="entry name" value="DUF3891"/>
    <property type="match status" value="1"/>
</dbReference>
<accession>A0ABW4A0P1</accession>
<dbReference type="EMBL" id="JBHTNH010000060">
    <property type="protein sequence ID" value="MFD1363587.1"/>
    <property type="molecule type" value="Genomic_DNA"/>
</dbReference>
<dbReference type="InterPro" id="IPR024992">
    <property type="entry name" value="DUF3891"/>
</dbReference>
<protein>
    <submittedName>
        <fullName evidence="1">DUF3891 family protein</fullName>
    </submittedName>
</protein>